<dbReference type="Proteomes" id="UP000321234">
    <property type="component" value="Unassembled WGS sequence"/>
</dbReference>
<dbReference type="Pfam" id="PF09339">
    <property type="entry name" value="HTH_IclR"/>
    <property type="match status" value="1"/>
</dbReference>
<dbReference type="InterPro" id="IPR036388">
    <property type="entry name" value="WH-like_DNA-bd_sf"/>
</dbReference>
<evidence type="ECO:0000313" key="7">
    <source>
        <dbReference type="Proteomes" id="UP000321234"/>
    </source>
</evidence>
<protein>
    <submittedName>
        <fullName evidence="6">IclR family transcriptional regulator</fullName>
    </submittedName>
</protein>
<keyword evidence="7" id="KW-1185">Reference proteome</keyword>
<proteinExistence type="predicted"/>
<dbReference type="GO" id="GO:0003700">
    <property type="term" value="F:DNA-binding transcription factor activity"/>
    <property type="evidence" value="ECO:0007669"/>
    <property type="project" value="TreeGrafter"/>
</dbReference>
<dbReference type="Gene3D" id="3.30.450.40">
    <property type="match status" value="1"/>
</dbReference>
<gene>
    <name evidence="6" type="ORF">FMM08_06045</name>
</gene>
<evidence type="ECO:0000259" key="5">
    <source>
        <dbReference type="PROSITE" id="PS51078"/>
    </source>
</evidence>
<dbReference type="PROSITE" id="PS51077">
    <property type="entry name" value="HTH_ICLR"/>
    <property type="match status" value="1"/>
</dbReference>
<dbReference type="SUPFAM" id="SSF46785">
    <property type="entry name" value="Winged helix' DNA-binding domain"/>
    <property type="match status" value="1"/>
</dbReference>
<dbReference type="InterPro" id="IPR029016">
    <property type="entry name" value="GAF-like_dom_sf"/>
</dbReference>
<evidence type="ECO:0000256" key="1">
    <source>
        <dbReference type="ARBA" id="ARBA00023015"/>
    </source>
</evidence>
<dbReference type="InterPro" id="IPR005471">
    <property type="entry name" value="Tscrpt_reg_IclR_N"/>
</dbReference>
<evidence type="ECO:0000259" key="4">
    <source>
        <dbReference type="PROSITE" id="PS51077"/>
    </source>
</evidence>
<feature type="domain" description="HTH iclR-type" evidence="4">
    <location>
        <begin position="9"/>
        <end position="70"/>
    </location>
</feature>
<evidence type="ECO:0000256" key="2">
    <source>
        <dbReference type="ARBA" id="ARBA00023125"/>
    </source>
</evidence>
<evidence type="ECO:0000313" key="6">
    <source>
        <dbReference type="EMBL" id="TXR57243.1"/>
    </source>
</evidence>
<dbReference type="EMBL" id="VKAC01000003">
    <property type="protein sequence ID" value="TXR57243.1"/>
    <property type="molecule type" value="Genomic_DNA"/>
</dbReference>
<comment type="caution">
    <text evidence="6">The sequence shown here is derived from an EMBL/GenBank/DDBJ whole genome shotgun (WGS) entry which is preliminary data.</text>
</comment>
<dbReference type="SUPFAM" id="SSF55781">
    <property type="entry name" value="GAF domain-like"/>
    <property type="match status" value="1"/>
</dbReference>
<feature type="domain" description="IclR-ED" evidence="5">
    <location>
        <begin position="71"/>
        <end position="249"/>
    </location>
</feature>
<dbReference type="PROSITE" id="PS51078">
    <property type="entry name" value="ICLR_ED"/>
    <property type="match status" value="1"/>
</dbReference>
<dbReference type="GO" id="GO:0045892">
    <property type="term" value="P:negative regulation of DNA-templated transcription"/>
    <property type="evidence" value="ECO:0007669"/>
    <property type="project" value="TreeGrafter"/>
</dbReference>
<dbReference type="SMART" id="SM00346">
    <property type="entry name" value="HTH_ICLR"/>
    <property type="match status" value="1"/>
</dbReference>
<reference evidence="6 7" key="1">
    <citation type="submission" date="2019-07" db="EMBL/GenBank/DDBJ databases">
        <title>Quadrisphaera sp. strain DD2A genome sequencing and assembly.</title>
        <authorList>
            <person name="Kim I."/>
        </authorList>
    </citation>
    <scope>NUCLEOTIDE SEQUENCE [LARGE SCALE GENOMIC DNA]</scope>
    <source>
        <strain evidence="6 7">DD2A</strain>
    </source>
</reference>
<dbReference type="PANTHER" id="PTHR30136:SF24">
    <property type="entry name" value="HTH-TYPE TRANSCRIPTIONAL REPRESSOR ALLR"/>
    <property type="match status" value="1"/>
</dbReference>
<keyword evidence="2" id="KW-0238">DNA-binding</keyword>
<dbReference type="AlphaFoldDB" id="A0A5C8ZJE3"/>
<organism evidence="6 7">
    <name type="scientific">Quadrisphaera setariae</name>
    <dbReference type="NCBI Taxonomy" id="2593304"/>
    <lineage>
        <taxon>Bacteria</taxon>
        <taxon>Bacillati</taxon>
        <taxon>Actinomycetota</taxon>
        <taxon>Actinomycetes</taxon>
        <taxon>Kineosporiales</taxon>
        <taxon>Kineosporiaceae</taxon>
        <taxon>Quadrisphaera</taxon>
    </lineage>
</organism>
<dbReference type="Pfam" id="PF01614">
    <property type="entry name" value="IclR_C"/>
    <property type="match status" value="1"/>
</dbReference>
<accession>A0A5C8ZJE3</accession>
<dbReference type="Gene3D" id="1.10.10.10">
    <property type="entry name" value="Winged helix-like DNA-binding domain superfamily/Winged helix DNA-binding domain"/>
    <property type="match status" value="1"/>
</dbReference>
<dbReference type="OrthoDB" id="4068713at2"/>
<name>A0A5C8ZJE3_9ACTN</name>
<dbReference type="GO" id="GO:0003677">
    <property type="term" value="F:DNA binding"/>
    <property type="evidence" value="ECO:0007669"/>
    <property type="project" value="UniProtKB-KW"/>
</dbReference>
<keyword evidence="3" id="KW-0804">Transcription</keyword>
<evidence type="ECO:0000256" key="3">
    <source>
        <dbReference type="ARBA" id="ARBA00023163"/>
    </source>
</evidence>
<dbReference type="InterPro" id="IPR050707">
    <property type="entry name" value="HTH_MetabolicPath_Reg"/>
</dbReference>
<dbReference type="InterPro" id="IPR036390">
    <property type="entry name" value="WH_DNA-bd_sf"/>
</dbReference>
<dbReference type="PANTHER" id="PTHR30136">
    <property type="entry name" value="HELIX-TURN-HELIX TRANSCRIPTIONAL REGULATOR, ICLR FAMILY"/>
    <property type="match status" value="1"/>
</dbReference>
<keyword evidence="1" id="KW-0805">Transcription regulation</keyword>
<dbReference type="InterPro" id="IPR014757">
    <property type="entry name" value="Tscrpt_reg_IclR_C"/>
</dbReference>
<sequence length="250" mass="26569">MSAPAPPPASVLGRAVRIVEAFRPGEDTLAVTEVARRSGLHLATTSRMVGQLVDLGLLRREPDRRVGLGMRLWELGSRASPALTLREAAMPVMEDLHAVVGHHTQLGVLDGREVLFLERLSAPDAVINYTRIAGRLPLHASSSGLVLLAHAPRELQEEVLAGPLRTFTQATIATPRALRAALDRVRREGAAVCRGHFHPDACGVAVPVRSASGAVVAALSVIVPNDADARTHVTALRAAARGASRRLTSH</sequence>